<dbReference type="AlphaFoldDB" id="A0A161X8B1"/>
<reference evidence="1 2" key="1">
    <citation type="journal article" date="2016" name="Front. Microbiol.">
        <title>Comparative Genomic Analysis Reveals a Diverse Repertoire of Genes Involved in Prokaryote-Eukaryote Interactions within the Pseudovibrio Genus.</title>
        <authorList>
            <person name="Romano S."/>
            <person name="Fernandez-Guerra A."/>
            <person name="Reen F.J."/>
            <person name="Glockner F.O."/>
            <person name="Crowley S.P."/>
            <person name="O'Sullivan O."/>
            <person name="Cotter P.D."/>
            <person name="Adams C."/>
            <person name="Dobson A.D."/>
            <person name="O'Gara F."/>
        </authorList>
    </citation>
    <scope>NUCLEOTIDE SEQUENCE [LARGE SCALE GENOMIC DNA]</scope>
    <source>
        <strain evidence="1 2">Ad2</strain>
    </source>
</reference>
<gene>
    <name evidence="1" type="ORF">PsAD2_04286</name>
</gene>
<proteinExistence type="predicted"/>
<keyword evidence="2" id="KW-1185">Reference proteome</keyword>
<evidence type="ECO:0000313" key="1">
    <source>
        <dbReference type="EMBL" id="KZL05361.1"/>
    </source>
</evidence>
<accession>A0A161X8B1</accession>
<dbReference type="Pfam" id="PF13704">
    <property type="entry name" value="Glyco_tranf_2_4"/>
    <property type="match status" value="1"/>
</dbReference>
<protein>
    <recommendedName>
        <fullName evidence="3">Glycosyl transferase family 2</fullName>
    </recommendedName>
</protein>
<dbReference type="RefSeq" id="WP_208979560.1">
    <property type="nucleotide sequence ID" value="NZ_FOFM01000009.1"/>
</dbReference>
<evidence type="ECO:0008006" key="3">
    <source>
        <dbReference type="Google" id="ProtNLM"/>
    </source>
</evidence>
<dbReference type="EMBL" id="LMCB01000152">
    <property type="protein sequence ID" value="KZL05361.1"/>
    <property type="molecule type" value="Genomic_DNA"/>
</dbReference>
<organism evidence="1 2">
    <name type="scientific">Pseudovibrio axinellae</name>
    <dbReference type="NCBI Taxonomy" id="989403"/>
    <lineage>
        <taxon>Bacteria</taxon>
        <taxon>Pseudomonadati</taxon>
        <taxon>Pseudomonadota</taxon>
        <taxon>Alphaproteobacteria</taxon>
        <taxon>Hyphomicrobiales</taxon>
        <taxon>Stappiaceae</taxon>
        <taxon>Pseudovibrio</taxon>
    </lineage>
</organism>
<name>A0A161X8B1_9HYPH</name>
<evidence type="ECO:0000313" key="2">
    <source>
        <dbReference type="Proteomes" id="UP000076577"/>
    </source>
</evidence>
<comment type="caution">
    <text evidence="1">The sequence shown here is derived from an EMBL/GenBank/DDBJ whole genome shotgun (WGS) entry which is preliminary data.</text>
</comment>
<dbReference type="PATRIC" id="fig|989403.3.peg.4694"/>
<dbReference type="Proteomes" id="UP000076577">
    <property type="component" value="Unassembled WGS sequence"/>
</dbReference>
<dbReference type="STRING" id="989403.SAMN05421798_1096"/>
<sequence length="405" mass="47281">MEVQFPLICVLRDEFDILPAFLNHYRSIGVTSFYFVDTGSSDGTRNYLLNQNDVQLYTADGGYPQANAGVDWVNEIGQQHCIGKWTIVVDADEFLQLPRTELPVSLVEITQLLQAELAFALYTPSIDFFANNLSSALEQPASLEELIALTPNFVPYSCFRKQQTVAFPFFELRSEARAKISKKQSYLVRSHKIPLVYWRPDFRYLRSTHSCAPLPLSDKCGYLFHFKYRPGFELRLERELENPDRMNADVYGISKAILKNQKDIIAHTSQTADVDGFYESDWLSYGGFLETWKRENRTKANYFEVFARQKTPSDDVLEDNLERLTQTFSWRFTRPLRSFLFKRGLLRHDHYPERLKFGHHPVADQTVAIYESFWWLITGPLRVPVAAYRLVLWHKLKSWRKASRR</sequence>